<dbReference type="Proteomes" id="UP000034680">
    <property type="component" value="Unassembled WGS sequence"/>
</dbReference>
<dbReference type="SUPFAM" id="SSF52540">
    <property type="entry name" value="P-loop containing nucleoside triphosphate hydrolases"/>
    <property type="match status" value="1"/>
</dbReference>
<dbReference type="OrthoDB" id="258627at2759"/>
<dbReference type="Gene3D" id="3.40.50.300">
    <property type="entry name" value="P-loop containing nucleotide triphosphate hydrolases"/>
    <property type="match status" value="1"/>
</dbReference>
<dbReference type="GO" id="GO:0005737">
    <property type="term" value="C:cytoplasm"/>
    <property type="evidence" value="ECO:0007669"/>
    <property type="project" value="TreeGrafter"/>
</dbReference>
<evidence type="ECO:0000259" key="1">
    <source>
        <dbReference type="Pfam" id="PF02492"/>
    </source>
</evidence>
<dbReference type="EMBL" id="LCUC01000056">
    <property type="protein sequence ID" value="KKY38569.1"/>
    <property type="molecule type" value="Genomic_DNA"/>
</dbReference>
<dbReference type="InterPro" id="IPR003495">
    <property type="entry name" value="CobW/HypB/UreG_nucleotide-bd"/>
</dbReference>
<name>A0A0G2FXD7_9PEZI</name>
<dbReference type="PANTHER" id="PTHR13748">
    <property type="entry name" value="COBW-RELATED"/>
    <property type="match status" value="1"/>
</dbReference>
<gene>
    <name evidence="2" type="ORF">UCDDA912_g01406</name>
</gene>
<protein>
    <submittedName>
        <fullName evidence="2">Putative cobw domain-containing protein</fullName>
    </submittedName>
</protein>
<reference evidence="2 3" key="1">
    <citation type="submission" date="2015-05" db="EMBL/GenBank/DDBJ databases">
        <title>Distinctive expansion of gene families associated with plant cell wall degradation and secondary metabolism in the genomes of grapevine trunk pathogens.</title>
        <authorList>
            <person name="Lawrence D.P."/>
            <person name="Travadon R."/>
            <person name="Rolshausen P.E."/>
            <person name="Baumgartner K."/>
        </authorList>
    </citation>
    <scope>NUCLEOTIDE SEQUENCE [LARGE SCALE GENOMIC DNA]</scope>
    <source>
        <strain evidence="2">DA912</strain>
    </source>
</reference>
<dbReference type="InterPro" id="IPR051316">
    <property type="entry name" value="Zinc-reg_GTPase_activator"/>
</dbReference>
<comment type="caution">
    <text evidence="2">The sequence shown here is derived from an EMBL/GenBank/DDBJ whole genome shotgun (WGS) entry which is preliminary data.</text>
</comment>
<dbReference type="PANTHER" id="PTHR13748:SF31">
    <property type="entry name" value="ZINC-REGULATED GTPASE METALLOPROTEIN ACTIVATOR 1A-RELATED"/>
    <property type="match status" value="1"/>
</dbReference>
<feature type="domain" description="CobW/HypB/UreG nucleotide-binding" evidence="1">
    <location>
        <begin position="16"/>
        <end position="172"/>
    </location>
</feature>
<sequence>MRVNQLMLTARLALDIEKSLTVNKDGESVEEWLEVGNGCICCSVKDTGVNAIESLMAKQGKFDYILLETTGLADPGNLAPLFWVDEGLASTIYLDGIVTLIDAKNILKSLDDPAGKVDGNEESDHHGPVMTTAHVQISHADVIVVNKTDLVTEQELQAVQERIRSINGLAKIHLTKESAVPQLEGFLLDLHAYENVVELDNSKGHSHLDSEPFEIHRLKGRLLVQNGGTKIIQGVRELFEIFDAPTGGHEGWSESGKIVLIGRHVTDFNFKKSLLAAIV</sequence>
<keyword evidence="3" id="KW-1185">Reference proteome</keyword>
<proteinExistence type="predicted"/>
<dbReference type="CDD" id="cd03112">
    <property type="entry name" value="CobW-like"/>
    <property type="match status" value="1"/>
</dbReference>
<organism evidence="2 3">
    <name type="scientific">Diaporthe ampelina</name>
    <dbReference type="NCBI Taxonomy" id="1214573"/>
    <lineage>
        <taxon>Eukaryota</taxon>
        <taxon>Fungi</taxon>
        <taxon>Dikarya</taxon>
        <taxon>Ascomycota</taxon>
        <taxon>Pezizomycotina</taxon>
        <taxon>Sordariomycetes</taxon>
        <taxon>Sordariomycetidae</taxon>
        <taxon>Diaporthales</taxon>
        <taxon>Diaporthaceae</taxon>
        <taxon>Diaporthe</taxon>
    </lineage>
</organism>
<reference evidence="2 3" key="2">
    <citation type="submission" date="2015-05" db="EMBL/GenBank/DDBJ databases">
        <authorList>
            <person name="Morales-Cruz A."/>
            <person name="Amrine K.C."/>
            <person name="Cantu D."/>
        </authorList>
    </citation>
    <scope>NUCLEOTIDE SEQUENCE [LARGE SCALE GENOMIC DNA]</scope>
    <source>
        <strain evidence="2">DA912</strain>
    </source>
</reference>
<evidence type="ECO:0000313" key="3">
    <source>
        <dbReference type="Proteomes" id="UP000034680"/>
    </source>
</evidence>
<accession>A0A0G2FXD7</accession>
<dbReference type="Pfam" id="PF02492">
    <property type="entry name" value="cobW"/>
    <property type="match status" value="1"/>
</dbReference>
<dbReference type="AlphaFoldDB" id="A0A0G2FXD7"/>
<evidence type="ECO:0000313" key="2">
    <source>
        <dbReference type="EMBL" id="KKY38569.1"/>
    </source>
</evidence>
<dbReference type="STRING" id="1214573.A0A0G2FXD7"/>
<dbReference type="InterPro" id="IPR027417">
    <property type="entry name" value="P-loop_NTPase"/>
</dbReference>